<dbReference type="Proteomes" id="UP000594342">
    <property type="component" value="Unassembled WGS sequence"/>
</dbReference>
<evidence type="ECO:0000259" key="7">
    <source>
        <dbReference type="PROSITE" id="PS50076"/>
    </source>
</evidence>
<dbReference type="GO" id="GO:0030544">
    <property type="term" value="F:Hsp70 protein binding"/>
    <property type="evidence" value="ECO:0007669"/>
    <property type="project" value="InterPro"/>
</dbReference>
<dbReference type="InterPro" id="IPR036410">
    <property type="entry name" value="HSP_DnaJ_Cys-rich_dom_sf"/>
</dbReference>
<name>A0A5K0U956_9VIRU</name>
<dbReference type="SUPFAM" id="SSF57938">
    <property type="entry name" value="DnaJ/Hsp40 cysteine-rich domain"/>
    <property type="match status" value="1"/>
</dbReference>
<evidence type="ECO:0000256" key="5">
    <source>
        <dbReference type="PROSITE-ProRule" id="PRU00546"/>
    </source>
</evidence>
<dbReference type="GO" id="GO:0051082">
    <property type="term" value="F:unfolded protein binding"/>
    <property type="evidence" value="ECO:0007669"/>
    <property type="project" value="InterPro"/>
</dbReference>
<dbReference type="PROSITE" id="PS51188">
    <property type="entry name" value="ZF_CR"/>
    <property type="match status" value="1"/>
</dbReference>
<keyword evidence="1 5" id="KW-0479">Metal-binding</keyword>
<dbReference type="GO" id="GO:0006457">
    <property type="term" value="P:protein folding"/>
    <property type="evidence" value="ECO:0007669"/>
    <property type="project" value="InterPro"/>
</dbReference>
<gene>
    <name evidence="9" type="ORF">YASMINEVIRUS_346</name>
</gene>
<dbReference type="InterPro" id="IPR001305">
    <property type="entry name" value="HSP_DnaJ_Cys-rich_dom"/>
</dbReference>
<sequence>MSKRNDKKSEQVDYYTLLELDRKCTKAEIDSAYRRLAVRWHPDKNKDNKELAEKKFREISSAYQVLSDETARKNYDKHGVTSKGAENIFDPYEMFKGMFDTEDNQIPDVVVTIQADIHRLYKGFTETVKFSRFDPCSKCDATGTKDGREANCDCCKGRGILMETSKGGKMGYVINERQCDHCEGNGIDPEAKLCKKCSGSKYVQNEIECEVDVPPGAYDNYYIKLEDEGNFIPKDERKGKHERTSVIVVIKEKNTPDCKFRRGMFIQEINRVNLADVLLTVDVNFGESIVGIKKEIEFLADETVGVDIDSVIQNGDIHVVKNKGMPLVPEELEKMRAQNKNAQTRGDLFLHFKVERPTLNKQKRNRLWQIITDTPYPETDDVNDVVNTVTLNEYITETKKTIAKSKATTVDSDDVSQDDSQDANSSDDSKIDQDDNEDDQESDDASSKSSRSNRSNDSNKDKKAKSSSKRTK</sequence>
<dbReference type="InterPro" id="IPR001623">
    <property type="entry name" value="DnaJ_domain"/>
</dbReference>
<dbReference type="InterPro" id="IPR002939">
    <property type="entry name" value="DnaJ_C"/>
</dbReference>
<reference evidence="9 10" key="1">
    <citation type="submission" date="2018-10" db="EMBL/GenBank/DDBJ databases">
        <authorList>
            <consortium name="IHU Genomes"/>
        </authorList>
    </citation>
    <scope>NUCLEOTIDE SEQUENCE [LARGE SCALE GENOMIC DNA]</scope>
    <source>
        <strain evidence="9 10">A1</strain>
    </source>
</reference>
<dbReference type="InterPro" id="IPR044713">
    <property type="entry name" value="DNJA1/2-like"/>
</dbReference>
<feature type="domain" description="CR-type" evidence="8">
    <location>
        <begin position="123"/>
        <end position="206"/>
    </location>
</feature>
<comment type="caution">
    <text evidence="9">The sequence shown here is derived from an EMBL/GenBank/DDBJ whole genome shotgun (WGS) entry which is preliminary data.</text>
</comment>
<dbReference type="InterPro" id="IPR008971">
    <property type="entry name" value="HSP40/DnaJ_pept-bd"/>
</dbReference>
<feature type="compositionally biased region" description="Acidic residues" evidence="6">
    <location>
        <begin position="411"/>
        <end position="421"/>
    </location>
</feature>
<dbReference type="SUPFAM" id="SSF49493">
    <property type="entry name" value="HSP40/DnaJ peptide-binding domain"/>
    <property type="match status" value="2"/>
</dbReference>
<protein>
    <submittedName>
        <fullName evidence="9">DnaJ domain protein</fullName>
    </submittedName>
</protein>
<accession>A0A5K0U956</accession>
<proteinExistence type="predicted"/>
<feature type="zinc finger region" description="CR-type" evidence="5">
    <location>
        <begin position="123"/>
        <end position="206"/>
    </location>
</feature>
<dbReference type="PRINTS" id="PR00625">
    <property type="entry name" value="JDOMAIN"/>
</dbReference>
<keyword evidence="10" id="KW-1185">Reference proteome</keyword>
<dbReference type="Gene3D" id="2.10.230.10">
    <property type="entry name" value="Heat shock protein DnaJ, cysteine-rich domain"/>
    <property type="match status" value="1"/>
</dbReference>
<dbReference type="CDD" id="cd10719">
    <property type="entry name" value="DnaJ_zf"/>
    <property type="match status" value="1"/>
</dbReference>
<keyword evidence="2" id="KW-0677">Repeat</keyword>
<dbReference type="Pfam" id="PF01556">
    <property type="entry name" value="DnaJ_C"/>
    <property type="match status" value="1"/>
</dbReference>
<evidence type="ECO:0000256" key="2">
    <source>
        <dbReference type="ARBA" id="ARBA00022737"/>
    </source>
</evidence>
<evidence type="ECO:0000313" key="9">
    <source>
        <dbReference type="EMBL" id="VBB17883.1"/>
    </source>
</evidence>
<dbReference type="SMART" id="SM00271">
    <property type="entry name" value="DnaJ"/>
    <property type="match status" value="1"/>
</dbReference>
<evidence type="ECO:0000256" key="4">
    <source>
        <dbReference type="ARBA" id="ARBA00022833"/>
    </source>
</evidence>
<dbReference type="InterPro" id="IPR018253">
    <property type="entry name" value="DnaJ_domain_CS"/>
</dbReference>
<keyword evidence="4 5" id="KW-0862">Zinc</keyword>
<evidence type="ECO:0000256" key="3">
    <source>
        <dbReference type="ARBA" id="ARBA00022771"/>
    </source>
</evidence>
<feature type="compositionally biased region" description="Basic residues" evidence="6">
    <location>
        <begin position="462"/>
        <end position="472"/>
    </location>
</feature>
<evidence type="ECO:0000256" key="6">
    <source>
        <dbReference type="SAM" id="MobiDB-lite"/>
    </source>
</evidence>
<feature type="domain" description="J" evidence="7">
    <location>
        <begin position="13"/>
        <end position="79"/>
    </location>
</feature>
<dbReference type="PROSITE" id="PS00636">
    <property type="entry name" value="DNAJ_1"/>
    <property type="match status" value="1"/>
</dbReference>
<organism evidence="9 10">
    <name type="scientific">Yasminevirus sp. GU-2018</name>
    <dbReference type="NCBI Taxonomy" id="2420051"/>
    <lineage>
        <taxon>Viruses</taxon>
        <taxon>Varidnaviria</taxon>
        <taxon>Bamfordvirae</taxon>
        <taxon>Nucleocytoviricota</taxon>
        <taxon>Megaviricetes</taxon>
        <taxon>Imitervirales</taxon>
        <taxon>Mimiviridae</taxon>
        <taxon>Klosneuvirinae</taxon>
        <taxon>Yasminevirus</taxon>
        <taxon>Yasminevirus saudimassiliense</taxon>
    </lineage>
</organism>
<dbReference type="SUPFAM" id="SSF46565">
    <property type="entry name" value="Chaperone J-domain"/>
    <property type="match status" value="1"/>
</dbReference>
<dbReference type="EMBL" id="UPSH01000001">
    <property type="protein sequence ID" value="VBB17883.1"/>
    <property type="molecule type" value="Genomic_DNA"/>
</dbReference>
<evidence type="ECO:0000259" key="8">
    <source>
        <dbReference type="PROSITE" id="PS51188"/>
    </source>
</evidence>
<dbReference type="CDD" id="cd06257">
    <property type="entry name" value="DnaJ"/>
    <property type="match status" value="1"/>
</dbReference>
<evidence type="ECO:0000256" key="1">
    <source>
        <dbReference type="ARBA" id="ARBA00022723"/>
    </source>
</evidence>
<keyword evidence="3 5" id="KW-0863">Zinc-finger</keyword>
<feature type="compositionally biased region" description="Low complexity" evidence="6">
    <location>
        <begin position="447"/>
        <end position="456"/>
    </location>
</feature>
<dbReference type="PANTHER" id="PTHR43888">
    <property type="entry name" value="DNAJ-LIKE-2, ISOFORM A-RELATED"/>
    <property type="match status" value="1"/>
</dbReference>
<dbReference type="PROSITE" id="PS50076">
    <property type="entry name" value="DNAJ_2"/>
    <property type="match status" value="1"/>
</dbReference>
<evidence type="ECO:0000313" key="10">
    <source>
        <dbReference type="Proteomes" id="UP000594342"/>
    </source>
</evidence>
<dbReference type="Pfam" id="PF00226">
    <property type="entry name" value="DnaJ"/>
    <property type="match status" value="1"/>
</dbReference>
<feature type="compositionally biased region" description="Acidic residues" evidence="6">
    <location>
        <begin position="434"/>
        <end position="444"/>
    </location>
</feature>
<dbReference type="Gene3D" id="1.10.287.110">
    <property type="entry name" value="DnaJ domain"/>
    <property type="match status" value="1"/>
</dbReference>
<dbReference type="GO" id="GO:0008270">
    <property type="term" value="F:zinc ion binding"/>
    <property type="evidence" value="ECO:0007669"/>
    <property type="project" value="UniProtKB-KW"/>
</dbReference>
<dbReference type="Gene3D" id="2.60.260.20">
    <property type="entry name" value="Urease metallochaperone UreE, N-terminal domain"/>
    <property type="match status" value="2"/>
</dbReference>
<dbReference type="InterPro" id="IPR036869">
    <property type="entry name" value="J_dom_sf"/>
</dbReference>
<feature type="region of interest" description="Disordered" evidence="6">
    <location>
        <begin position="405"/>
        <end position="472"/>
    </location>
</feature>